<protein>
    <submittedName>
        <fullName evidence="2">Uncharacterized protein</fullName>
    </submittedName>
</protein>
<reference evidence="2" key="1">
    <citation type="submission" date="2018-05" db="EMBL/GenBank/DDBJ databases">
        <title>Draft genome of Mucuna pruriens seed.</title>
        <authorList>
            <person name="Nnadi N.E."/>
            <person name="Vos R."/>
            <person name="Hasami M.H."/>
            <person name="Devisetty U.K."/>
            <person name="Aguiy J.C."/>
        </authorList>
    </citation>
    <scope>NUCLEOTIDE SEQUENCE [LARGE SCALE GENOMIC DNA]</scope>
    <source>
        <strain evidence="2">JCA_2017</strain>
    </source>
</reference>
<gene>
    <name evidence="2" type="ORF">CR513_15193</name>
</gene>
<feature type="non-terminal residue" evidence="2">
    <location>
        <position position="1"/>
    </location>
</feature>
<evidence type="ECO:0000256" key="1">
    <source>
        <dbReference type="SAM" id="MobiDB-lite"/>
    </source>
</evidence>
<evidence type="ECO:0000313" key="2">
    <source>
        <dbReference type="EMBL" id="RDY01472.1"/>
    </source>
</evidence>
<evidence type="ECO:0000313" key="3">
    <source>
        <dbReference type="Proteomes" id="UP000257109"/>
    </source>
</evidence>
<dbReference type="Proteomes" id="UP000257109">
    <property type="component" value="Unassembled WGS sequence"/>
</dbReference>
<dbReference type="InterPro" id="IPR043502">
    <property type="entry name" value="DNA/RNA_pol_sf"/>
</dbReference>
<organism evidence="2 3">
    <name type="scientific">Mucuna pruriens</name>
    <name type="common">Velvet bean</name>
    <name type="synonym">Dolichos pruriens</name>
    <dbReference type="NCBI Taxonomy" id="157652"/>
    <lineage>
        <taxon>Eukaryota</taxon>
        <taxon>Viridiplantae</taxon>
        <taxon>Streptophyta</taxon>
        <taxon>Embryophyta</taxon>
        <taxon>Tracheophyta</taxon>
        <taxon>Spermatophyta</taxon>
        <taxon>Magnoliopsida</taxon>
        <taxon>eudicotyledons</taxon>
        <taxon>Gunneridae</taxon>
        <taxon>Pentapetalae</taxon>
        <taxon>rosids</taxon>
        <taxon>fabids</taxon>
        <taxon>Fabales</taxon>
        <taxon>Fabaceae</taxon>
        <taxon>Papilionoideae</taxon>
        <taxon>50 kb inversion clade</taxon>
        <taxon>NPAAA clade</taxon>
        <taxon>indigoferoid/millettioid clade</taxon>
        <taxon>Phaseoleae</taxon>
        <taxon>Mucuna</taxon>
    </lineage>
</organism>
<accession>A0A371HFD3</accession>
<feature type="region of interest" description="Disordered" evidence="1">
    <location>
        <begin position="181"/>
        <end position="205"/>
    </location>
</feature>
<dbReference type="EMBL" id="QJKJ01002760">
    <property type="protein sequence ID" value="RDY01472.1"/>
    <property type="molecule type" value="Genomic_DNA"/>
</dbReference>
<dbReference type="PANTHER" id="PTHR35046:SF9">
    <property type="entry name" value="RNA-DIRECTED DNA POLYMERASE"/>
    <property type="match status" value="1"/>
</dbReference>
<keyword evidence="3" id="KW-1185">Reference proteome</keyword>
<dbReference type="AlphaFoldDB" id="A0A371HFD3"/>
<dbReference type="SUPFAM" id="SSF56672">
    <property type="entry name" value="DNA/RNA polymerases"/>
    <property type="match status" value="1"/>
</dbReference>
<name>A0A371HFD3_MUCPR</name>
<feature type="region of interest" description="Disordered" evidence="1">
    <location>
        <begin position="362"/>
        <end position="391"/>
    </location>
</feature>
<dbReference type="PANTHER" id="PTHR35046">
    <property type="entry name" value="ZINC KNUCKLE (CCHC-TYPE) FAMILY PROTEIN"/>
    <property type="match status" value="1"/>
</dbReference>
<sequence length="391" mass="44181">MSENKQKKEKHEIECSEEKSKKMSAFAKKKKVESALLAKEKLLVLLYKGIEHQIDIILGCPIPNRPTYITNLKEIKEIQKQVNELLQKGFVRESVKPCYVPVILVPKKDGTWHMYVNSQAINKITKAEFIKELHAKVRANIKKRNGQYVRKQIKGVINDNAYKLDLSTAYGEQFDLRTNPFEEGGNNRNPTNKAKDNLCDTGGTMTRSKTKMVKQSLLGLSLGIKENLEQSEIEAAPKWNVYSVGSTGRSRMGSLAAKIVNEVVVVNNQRLENKITKLTSLVRQLAIGQHHNNPLVRECGMCASTEHPTNICPILKQIEPQRYQPPPPFKPREEIPSIRTNLLCLNLGNEKDETVHAGQHHLGDVQNKPHQIHLRETDSNEEDSTMADGSV</sequence>
<dbReference type="Gene3D" id="3.10.10.10">
    <property type="entry name" value="HIV Type 1 Reverse Transcriptase, subunit A, domain 1"/>
    <property type="match status" value="1"/>
</dbReference>
<proteinExistence type="predicted"/>
<comment type="caution">
    <text evidence="2">The sequence shown here is derived from an EMBL/GenBank/DDBJ whole genome shotgun (WGS) entry which is preliminary data.</text>
</comment>